<protein>
    <submittedName>
        <fullName evidence="1">Uncharacterized protein</fullName>
    </submittedName>
</protein>
<reference evidence="2" key="1">
    <citation type="submission" date="2017-10" db="EMBL/GenBank/DDBJ databases">
        <title>Phenotypic and genomic properties of facultatively anaerobic sulfur-reducing natronoarchaea from hypersaline soda lakes.</title>
        <authorList>
            <person name="Sorokin D.Y."/>
            <person name="Kublanov I.V."/>
            <person name="Roman P."/>
            <person name="Sinninghe Damste J.S."/>
            <person name="Golyshin P.N."/>
            <person name="Rojo D."/>
            <person name="Ciordia S."/>
            <person name="Mena Md.C."/>
            <person name="Ferrer M."/>
            <person name="Messina E."/>
            <person name="Smedile F."/>
            <person name="La Spada G."/>
            <person name="La Cono V."/>
            <person name="Yakimov M.M."/>
        </authorList>
    </citation>
    <scope>NUCLEOTIDE SEQUENCE [LARGE SCALE GENOMIC DNA]</scope>
    <source>
        <strain evidence="2">AArc1</strain>
    </source>
</reference>
<name>A0A346PI80_9EURY</name>
<organism evidence="1 2">
    <name type="scientific">Natrarchaeobaculum sulfurireducens</name>
    <dbReference type="NCBI Taxonomy" id="2044521"/>
    <lineage>
        <taxon>Archaea</taxon>
        <taxon>Methanobacteriati</taxon>
        <taxon>Methanobacteriota</taxon>
        <taxon>Stenosarchaea group</taxon>
        <taxon>Halobacteria</taxon>
        <taxon>Halobacteriales</taxon>
        <taxon>Natrialbaceae</taxon>
        <taxon>Natrarchaeobaculum</taxon>
    </lineage>
</organism>
<dbReference type="EMBL" id="CP024047">
    <property type="protein sequence ID" value="AXR79225.1"/>
    <property type="molecule type" value="Genomic_DNA"/>
</dbReference>
<sequence length="60" mass="6928">MDQKDNQIFELLDESELILSPAVAASNLNYSRNWLSQRMSKFKDGELIKKVDGSYYRITG</sequence>
<accession>A0A346PI80</accession>
<gene>
    <name evidence="1" type="ORF">AArc1_2916</name>
</gene>
<evidence type="ECO:0000313" key="1">
    <source>
        <dbReference type="EMBL" id="AXR79225.1"/>
    </source>
</evidence>
<evidence type="ECO:0000313" key="2">
    <source>
        <dbReference type="Proteomes" id="UP000258707"/>
    </source>
</evidence>
<dbReference type="AlphaFoldDB" id="A0A346PI80"/>
<dbReference type="Gene3D" id="1.10.10.10">
    <property type="entry name" value="Winged helix-like DNA-binding domain superfamily/Winged helix DNA-binding domain"/>
    <property type="match status" value="1"/>
</dbReference>
<proteinExistence type="predicted"/>
<dbReference type="KEGG" id="nan:AArc1_2916"/>
<dbReference type="Proteomes" id="UP000258707">
    <property type="component" value="Chromosome"/>
</dbReference>
<dbReference type="InterPro" id="IPR036388">
    <property type="entry name" value="WH-like_DNA-bd_sf"/>
</dbReference>